<dbReference type="EMBL" id="JBAHYK010000285">
    <property type="protein sequence ID" value="KAL0575654.1"/>
    <property type="molecule type" value="Genomic_DNA"/>
</dbReference>
<keyword evidence="6" id="KW-0503">Monooxygenase</keyword>
<evidence type="ECO:0000256" key="5">
    <source>
        <dbReference type="ARBA" id="ARBA00023004"/>
    </source>
</evidence>
<keyword evidence="5 6" id="KW-0408">Iron</keyword>
<comment type="cofactor">
    <cofactor evidence="1">
        <name>heme</name>
        <dbReference type="ChEBI" id="CHEBI:30413"/>
    </cofactor>
</comment>
<name>A0ABR3FJU1_9AGAR</name>
<gene>
    <name evidence="7" type="ORF">V5O48_006310</name>
</gene>
<keyword evidence="4 6" id="KW-0560">Oxidoreductase</keyword>
<sequence>MAFLTQWPLEDICSNLSLSQLGTGVLVFYLAYRYVAACQARSKLDKIPTVGHDGIISSYLTAWRTFTDGFKLIEEGCRKYPGGAFKIPTLTGWQVVVNGPVLINDLRRATDEELSANQALCEDLQASYTMSPALGIKSYHADVARTPLTRNIVSHFDDILDETCAAFADNIPLQDDWVEIPVVRRIQNVVVRISNRVFVGLPLCRDPDWCDLIIQFTIDVTVNATIIHLFPKILHPIVGRIFTTKNRTMRRTMRHLGPIIKQRLETGERPMVFTHALYHLAANPELIRPLRREVENVVENGEGWTKRAMLQLRLVDSFLKESQRRVGLTMLTISRIALKDFKFSDPDGTVVPAGARVAAAGHYAHTNEETYPTPSDFVPFRFAEMEHPENTKRHGHDQMVTTTPDWLLFGGGKHACPGRFFAVTKLKVMFAHLILNYDVKFRQDGAGFPPAVQFGSVMSPNPDVKVMFRKRDRNEMEL</sequence>
<evidence type="ECO:0000256" key="1">
    <source>
        <dbReference type="ARBA" id="ARBA00001971"/>
    </source>
</evidence>
<evidence type="ECO:0000256" key="6">
    <source>
        <dbReference type="RuleBase" id="RU000461"/>
    </source>
</evidence>
<dbReference type="InterPro" id="IPR002403">
    <property type="entry name" value="Cyt_P450_E_grp-IV"/>
</dbReference>
<dbReference type="InterPro" id="IPR017972">
    <property type="entry name" value="Cyt_P450_CS"/>
</dbReference>
<organism evidence="7 8">
    <name type="scientific">Marasmius crinis-equi</name>
    <dbReference type="NCBI Taxonomy" id="585013"/>
    <lineage>
        <taxon>Eukaryota</taxon>
        <taxon>Fungi</taxon>
        <taxon>Dikarya</taxon>
        <taxon>Basidiomycota</taxon>
        <taxon>Agaricomycotina</taxon>
        <taxon>Agaricomycetes</taxon>
        <taxon>Agaricomycetidae</taxon>
        <taxon>Agaricales</taxon>
        <taxon>Marasmiineae</taxon>
        <taxon>Marasmiaceae</taxon>
        <taxon>Marasmius</taxon>
    </lineage>
</organism>
<protein>
    <recommendedName>
        <fullName evidence="9">Cytochrome P450</fullName>
    </recommendedName>
</protein>
<dbReference type="CDD" id="cd11041">
    <property type="entry name" value="CYP503A1-like"/>
    <property type="match status" value="1"/>
</dbReference>
<keyword evidence="8" id="KW-1185">Reference proteome</keyword>
<comment type="caution">
    <text evidence="7">The sequence shown here is derived from an EMBL/GenBank/DDBJ whole genome shotgun (WGS) entry which is preliminary data.</text>
</comment>
<accession>A0ABR3FJU1</accession>
<dbReference type="InterPro" id="IPR001128">
    <property type="entry name" value="Cyt_P450"/>
</dbReference>
<dbReference type="Gene3D" id="1.10.630.10">
    <property type="entry name" value="Cytochrome P450"/>
    <property type="match status" value="2"/>
</dbReference>
<dbReference type="Proteomes" id="UP001465976">
    <property type="component" value="Unassembled WGS sequence"/>
</dbReference>
<comment type="similarity">
    <text evidence="2 6">Belongs to the cytochrome P450 family.</text>
</comment>
<dbReference type="PROSITE" id="PS00086">
    <property type="entry name" value="CYTOCHROME_P450"/>
    <property type="match status" value="1"/>
</dbReference>
<evidence type="ECO:0000313" key="7">
    <source>
        <dbReference type="EMBL" id="KAL0575654.1"/>
    </source>
</evidence>
<dbReference type="SUPFAM" id="SSF48264">
    <property type="entry name" value="Cytochrome P450"/>
    <property type="match status" value="1"/>
</dbReference>
<evidence type="ECO:0000256" key="3">
    <source>
        <dbReference type="ARBA" id="ARBA00022723"/>
    </source>
</evidence>
<dbReference type="Pfam" id="PF00067">
    <property type="entry name" value="p450"/>
    <property type="match status" value="1"/>
</dbReference>
<dbReference type="InterPro" id="IPR036396">
    <property type="entry name" value="Cyt_P450_sf"/>
</dbReference>
<evidence type="ECO:0008006" key="9">
    <source>
        <dbReference type="Google" id="ProtNLM"/>
    </source>
</evidence>
<evidence type="ECO:0000256" key="4">
    <source>
        <dbReference type="ARBA" id="ARBA00023002"/>
    </source>
</evidence>
<dbReference type="PRINTS" id="PR00465">
    <property type="entry name" value="EP450IV"/>
</dbReference>
<dbReference type="PANTHER" id="PTHR46206">
    <property type="entry name" value="CYTOCHROME P450"/>
    <property type="match status" value="1"/>
</dbReference>
<proteinExistence type="inferred from homology"/>
<keyword evidence="3 6" id="KW-0479">Metal-binding</keyword>
<keyword evidence="6" id="KW-0349">Heme</keyword>
<reference evidence="7 8" key="1">
    <citation type="submission" date="2024-02" db="EMBL/GenBank/DDBJ databases">
        <title>A draft genome for the cacao thread blight pathogen Marasmius crinis-equi.</title>
        <authorList>
            <person name="Cohen S.P."/>
            <person name="Baruah I.K."/>
            <person name="Amoako-Attah I."/>
            <person name="Bukari Y."/>
            <person name="Meinhardt L.W."/>
            <person name="Bailey B.A."/>
        </authorList>
    </citation>
    <scope>NUCLEOTIDE SEQUENCE [LARGE SCALE GENOMIC DNA]</scope>
    <source>
        <strain evidence="7 8">GH-76</strain>
    </source>
</reference>
<evidence type="ECO:0000313" key="8">
    <source>
        <dbReference type="Proteomes" id="UP001465976"/>
    </source>
</evidence>
<evidence type="ECO:0000256" key="2">
    <source>
        <dbReference type="ARBA" id="ARBA00010617"/>
    </source>
</evidence>